<proteinExistence type="predicted"/>
<evidence type="ECO:0000256" key="1">
    <source>
        <dbReference type="SAM" id="Phobius"/>
    </source>
</evidence>
<dbReference type="InterPro" id="IPR052372">
    <property type="entry name" value="YpjD/HemX"/>
</dbReference>
<feature type="domain" description="Cytochrome c assembly protein" evidence="2">
    <location>
        <begin position="92"/>
        <end position="294"/>
    </location>
</feature>
<accession>A0A2N8KWS9</accession>
<keyword evidence="4" id="KW-1185">Reference proteome</keyword>
<name>A0A2N8KWS9_9BURK</name>
<reference evidence="3 4" key="1">
    <citation type="submission" date="2018-01" db="EMBL/GenBank/DDBJ databases">
        <title>Draft genome sequence of Paucibacter aquatile CR182 isolated from freshwater of the Nakdong River.</title>
        <authorList>
            <person name="Choi A."/>
            <person name="Chung E.J."/>
        </authorList>
    </citation>
    <scope>NUCLEOTIDE SEQUENCE [LARGE SCALE GENOMIC DNA]</scope>
    <source>
        <strain evidence="3 4">CR182</strain>
    </source>
</reference>
<keyword evidence="1" id="KW-0812">Transmembrane</keyword>
<feature type="transmembrane region" description="Helical" evidence="1">
    <location>
        <begin position="115"/>
        <end position="133"/>
    </location>
</feature>
<keyword evidence="1" id="KW-0472">Membrane</keyword>
<dbReference type="EMBL" id="POSP01000003">
    <property type="protein sequence ID" value="PND37918.1"/>
    <property type="molecule type" value="Genomic_DNA"/>
</dbReference>
<dbReference type="GO" id="GO:0020037">
    <property type="term" value="F:heme binding"/>
    <property type="evidence" value="ECO:0007669"/>
    <property type="project" value="InterPro"/>
</dbReference>
<feature type="transmembrane region" description="Helical" evidence="1">
    <location>
        <begin position="55"/>
        <end position="76"/>
    </location>
</feature>
<dbReference type="PANTHER" id="PTHR38034:SF1">
    <property type="entry name" value="INNER MEMBRANE PROTEIN YPJD"/>
    <property type="match status" value="1"/>
</dbReference>
<feature type="transmembrane region" description="Helical" evidence="1">
    <location>
        <begin position="210"/>
        <end position="231"/>
    </location>
</feature>
<evidence type="ECO:0000259" key="2">
    <source>
        <dbReference type="Pfam" id="PF01578"/>
    </source>
</evidence>
<evidence type="ECO:0000313" key="4">
    <source>
        <dbReference type="Proteomes" id="UP000235916"/>
    </source>
</evidence>
<gene>
    <name evidence="3" type="ORF">C1O66_10520</name>
</gene>
<keyword evidence="1" id="KW-1133">Transmembrane helix</keyword>
<comment type="caution">
    <text evidence="3">The sequence shown here is derived from an EMBL/GenBank/DDBJ whole genome shotgun (WGS) entry which is preliminary data.</text>
</comment>
<dbReference type="PANTHER" id="PTHR38034">
    <property type="entry name" value="INNER MEMBRANE PROTEIN YPJD"/>
    <property type="match status" value="1"/>
</dbReference>
<feature type="transmembrane region" description="Helical" evidence="1">
    <location>
        <begin position="243"/>
        <end position="261"/>
    </location>
</feature>
<dbReference type="AlphaFoldDB" id="A0A2N8KWS9"/>
<feature type="transmembrane region" description="Helical" evidence="1">
    <location>
        <begin position="82"/>
        <end position="103"/>
    </location>
</feature>
<dbReference type="GO" id="GO:0017004">
    <property type="term" value="P:cytochrome complex assembly"/>
    <property type="evidence" value="ECO:0007669"/>
    <property type="project" value="InterPro"/>
</dbReference>
<dbReference type="Pfam" id="PF01578">
    <property type="entry name" value="Cytochrom_C_asm"/>
    <property type="match status" value="1"/>
</dbReference>
<sequence length="300" mass="32626">MILSSAFMSPSAAVTPWLTAASVLAALSYLWVGLRAPVARAANGAPERARLGLDWPVLLAWSAHLAALVLDIAGLGQDLVGARFGFAPALSMTVWLVLSVYLVESRFLPLAVPGVRRVLALLAMAVVALAWVFPGEARPLAGSPWAPLHWVLGLASYGLFGVAVLHAALLSRAERQMRQMRQVASGTMGRAGMLGARSEPGLPLLRLERLTFQFVAAGVSMLSLALLLGWWFTPQWRWDHKNLFAVLGWLVLSGLLTGRQVFGWRGRRATRWLYFGALLLLLSYAGSRFVLEVLLQRAPL</sequence>
<protein>
    <submittedName>
        <fullName evidence="3">Cytochrome C assembly protein</fullName>
    </submittedName>
</protein>
<feature type="transmembrane region" description="Helical" evidence="1">
    <location>
        <begin position="12"/>
        <end position="34"/>
    </location>
</feature>
<feature type="transmembrane region" description="Helical" evidence="1">
    <location>
        <begin position="148"/>
        <end position="171"/>
    </location>
</feature>
<dbReference type="InterPro" id="IPR002541">
    <property type="entry name" value="Cyt_c_assembly"/>
</dbReference>
<dbReference type="RefSeq" id="WP_102767838.1">
    <property type="nucleotide sequence ID" value="NZ_POSP01000003.1"/>
</dbReference>
<evidence type="ECO:0000313" key="3">
    <source>
        <dbReference type="EMBL" id="PND37918.1"/>
    </source>
</evidence>
<feature type="transmembrane region" description="Helical" evidence="1">
    <location>
        <begin position="273"/>
        <end position="291"/>
    </location>
</feature>
<dbReference type="Proteomes" id="UP000235916">
    <property type="component" value="Unassembled WGS sequence"/>
</dbReference>
<organism evidence="3 4">
    <name type="scientific">Kinneretia aquatilis</name>
    <dbReference type="NCBI Taxonomy" id="2070761"/>
    <lineage>
        <taxon>Bacteria</taxon>
        <taxon>Pseudomonadati</taxon>
        <taxon>Pseudomonadota</taxon>
        <taxon>Betaproteobacteria</taxon>
        <taxon>Burkholderiales</taxon>
        <taxon>Sphaerotilaceae</taxon>
        <taxon>Roseateles</taxon>
    </lineage>
</organism>
<dbReference type="OrthoDB" id="9780793at2"/>